<dbReference type="PROSITE" id="PS50977">
    <property type="entry name" value="HTH_TETR_2"/>
    <property type="match status" value="1"/>
</dbReference>
<accession>A0ABY4QQN1</accession>
<evidence type="ECO:0000313" key="8">
    <source>
        <dbReference type="Proteomes" id="UP001056610"/>
    </source>
</evidence>
<dbReference type="SUPFAM" id="SSF48498">
    <property type="entry name" value="Tetracyclin repressor-like, C-terminal domain"/>
    <property type="match status" value="1"/>
</dbReference>
<reference evidence="7" key="1">
    <citation type="submission" date="2022-05" db="EMBL/GenBank/DDBJ databases">
        <title>A methanotrophic Mycobacterium dominates a cave microbial ecosystem.</title>
        <authorList>
            <person name="Van Spanning R.J.M."/>
            <person name="Guan Q."/>
            <person name="Melkonian C."/>
            <person name="Gallant J."/>
            <person name="Polerecky L."/>
            <person name="Flot J.-F."/>
            <person name="Brandt B.W."/>
            <person name="Braster M."/>
            <person name="Iturbe Espinoza P."/>
            <person name="Aerts J."/>
            <person name="Meima-Franke M."/>
            <person name="Piersma S.R."/>
            <person name="Bunduc C."/>
            <person name="Ummels R."/>
            <person name="Pain A."/>
            <person name="Fleming E.J."/>
            <person name="van der Wel N."/>
            <person name="Gherman V.D."/>
            <person name="Sarbu S.M."/>
            <person name="Bodelier P.L.E."/>
            <person name="Bitter W."/>
        </authorList>
    </citation>
    <scope>NUCLEOTIDE SEQUENCE</scope>
    <source>
        <strain evidence="7">Sulfur Cave</strain>
    </source>
</reference>
<gene>
    <name evidence="7" type="ORF">M5I08_24360</name>
</gene>
<evidence type="ECO:0000256" key="5">
    <source>
        <dbReference type="SAM" id="MobiDB-lite"/>
    </source>
</evidence>
<feature type="DNA-binding region" description="H-T-H motif" evidence="4">
    <location>
        <begin position="21"/>
        <end position="40"/>
    </location>
</feature>
<evidence type="ECO:0000256" key="1">
    <source>
        <dbReference type="ARBA" id="ARBA00023015"/>
    </source>
</evidence>
<protein>
    <submittedName>
        <fullName evidence="7">TetR/AcrR family transcriptional regulator</fullName>
    </submittedName>
</protein>
<dbReference type="InterPro" id="IPR011075">
    <property type="entry name" value="TetR_C"/>
</dbReference>
<evidence type="ECO:0000256" key="3">
    <source>
        <dbReference type="ARBA" id="ARBA00023163"/>
    </source>
</evidence>
<dbReference type="InterPro" id="IPR001647">
    <property type="entry name" value="HTH_TetR"/>
</dbReference>
<dbReference type="SUPFAM" id="SSF46689">
    <property type="entry name" value="Homeodomain-like"/>
    <property type="match status" value="1"/>
</dbReference>
<sequence length="209" mass="22811">MSAIHAATQAELADYGYSGVTFEGVARRAQTSKPVLYRRYPSRAHMVVDALPNLRWQPDDELLAGESLRDDLLSLFGAAVENFVAIGIGNYRSLIADADKDLFEVLDTQVSGLARRTVVPALQRARERGELGPHAIPERAATSIGMLLRDEMLFSRNTVGPDTIAEIIDTVYLPLVETLSHQPAKASSAARRRKTSNPASRSASPRPNT</sequence>
<evidence type="ECO:0000256" key="4">
    <source>
        <dbReference type="PROSITE-ProRule" id="PRU00335"/>
    </source>
</evidence>
<dbReference type="Pfam" id="PF16859">
    <property type="entry name" value="TetR_C_11"/>
    <property type="match status" value="1"/>
</dbReference>
<feature type="region of interest" description="Disordered" evidence="5">
    <location>
        <begin position="183"/>
        <end position="209"/>
    </location>
</feature>
<dbReference type="Proteomes" id="UP001056610">
    <property type="component" value="Chromosome"/>
</dbReference>
<proteinExistence type="predicted"/>
<keyword evidence="2 4" id="KW-0238">DNA-binding</keyword>
<dbReference type="Gene3D" id="1.10.10.60">
    <property type="entry name" value="Homeodomain-like"/>
    <property type="match status" value="1"/>
</dbReference>
<name>A0ABY4QQN1_9MYCO</name>
<keyword evidence="1" id="KW-0805">Transcription regulation</keyword>
<dbReference type="RefSeq" id="WP_249763442.1">
    <property type="nucleotide sequence ID" value="NZ_CAJUXY010000021.1"/>
</dbReference>
<dbReference type="PANTHER" id="PTHR30055">
    <property type="entry name" value="HTH-TYPE TRANSCRIPTIONAL REGULATOR RUTR"/>
    <property type="match status" value="1"/>
</dbReference>
<dbReference type="PANTHER" id="PTHR30055:SF225">
    <property type="entry name" value="TRANSCRIPTIONAL REGULATORY PROTEIN-RELATED"/>
    <property type="match status" value="1"/>
</dbReference>
<dbReference type="EMBL" id="CP097320">
    <property type="protein sequence ID" value="UQX13325.1"/>
    <property type="molecule type" value="Genomic_DNA"/>
</dbReference>
<evidence type="ECO:0000256" key="2">
    <source>
        <dbReference type="ARBA" id="ARBA00023125"/>
    </source>
</evidence>
<dbReference type="InterPro" id="IPR036271">
    <property type="entry name" value="Tet_transcr_reg_TetR-rel_C_sf"/>
</dbReference>
<feature type="compositionally biased region" description="Low complexity" evidence="5">
    <location>
        <begin position="196"/>
        <end position="209"/>
    </location>
</feature>
<organism evidence="7 8">
    <name type="scientific">Candidatus Mycobacterium methanotrophicum</name>
    <dbReference type="NCBI Taxonomy" id="2943498"/>
    <lineage>
        <taxon>Bacteria</taxon>
        <taxon>Bacillati</taxon>
        <taxon>Actinomycetota</taxon>
        <taxon>Actinomycetes</taxon>
        <taxon>Mycobacteriales</taxon>
        <taxon>Mycobacteriaceae</taxon>
        <taxon>Mycobacterium</taxon>
    </lineage>
</organism>
<evidence type="ECO:0000259" key="6">
    <source>
        <dbReference type="PROSITE" id="PS50977"/>
    </source>
</evidence>
<dbReference type="InterPro" id="IPR009057">
    <property type="entry name" value="Homeodomain-like_sf"/>
</dbReference>
<dbReference type="Gene3D" id="1.10.357.10">
    <property type="entry name" value="Tetracycline Repressor, domain 2"/>
    <property type="match status" value="1"/>
</dbReference>
<keyword evidence="3" id="KW-0804">Transcription</keyword>
<dbReference type="InterPro" id="IPR050109">
    <property type="entry name" value="HTH-type_TetR-like_transc_reg"/>
</dbReference>
<feature type="domain" description="HTH tetR-type" evidence="6">
    <location>
        <begin position="1"/>
        <end position="58"/>
    </location>
</feature>
<dbReference type="Pfam" id="PF00440">
    <property type="entry name" value="TetR_N"/>
    <property type="match status" value="1"/>
</dbReference>
<keyword evidence="8" id="KW-1185">Reference proteome</keyword>
<evidence type="ECO:0000313" key="7">
    <source>
        <dbReference type="EMBL" id="UQX13325.1"/>
    </source>
</evidence>